<dbReference type="Proteomes" id="UP000828390">
    <property type="component" value="Unassembled WGS sequence"/>
</dbReference>
<dbReference type="AlphaFoldDB" id="A0A9D4CMQ7"/>
<sequence>MWALKPSTGIICCRVPSYRYRKCSVLRRLRFPTSPPRTWMNAQRTRVPTASSRKCKKRYTTLKTDGDTTAPQPTSDPSAGVVYIRGV</sequence>
<protein>
    <submittedName>
        <fullName evidence="2">Uncharacterized protein</fullName>
    </submittedName>
</protein>
<dbReference type="EMBL" id="JAIWYP010000012">
    <property type="protein sequence ID" value="KAH3726981.1"/>
    <property type="molecule type" value="Genomic_DNA"/>
</dbReference>
<feature type="region of interest" description="Disordered" evidence="1">
    <location>
        <begin position="61"/>
        <end position="87"/>
    </location>
</feature>
<reference evidence="2" key="1">
    <citation type="journal article" date="2019" name="bioRxiv">
        <title>The Genome of the Zebra Mussel, Dreissena polymorpha: A Resource for Invasive Species Research.</title>
        <authorList>
            <person name="McCartney M.A."/>
            <person name="Auch B."/>
            <person name="Kono T."/>
            <person name="Mallez S."/>
            <person name="Zhang Y."/>
            <person name="Obille A."/>
            <person name="Becker A."/>
            <person name="Abrahante J.E."/>
            <person name="Garbe J."/>
            <person name="Badalamenti J.P."/>
            <person name="Herman A."/>
            <person name="Mangelson H."/>
            <person name="Liachko I."/>
            <person name="Sullivan S."/>
            <person name="Sone E.D."/>
            <person name="Koren S."/>
            <person name="Silverstein K.A.T."/>
            <person name="Beckman K.B."/>
            <person name="Gohl D.M."/>
        </authorList>
    </citation>
    <scope>NUCLEOTIDE SEQUENCE</scope>
    <source>
        <strain evidence="2">Duluth1</strain>
        <tissue evidence="2">Whole animal</tissue>
    </source>
</reference>
<reference evidence="2" key="2">
    <citation type="submission" date="2020-11" db="EMBL/GenBank/DDBJ databases">
        <authorList>
            <person name="McCartney M.A."/>
            <person name="Auch B."/>
            <person name="Kono T."/>
            <person name="Mallez S."/>
            <person name="Becker A."/>
            <person name="Gohl D.M."/>
            <person name="Silverstein K.A.T."/>
            <person name="Koren S."/>
            <person name="Bechman K.B."/>
            <person name="Herman A."/>
            <person name="Abrahante J.E."/>
            <person name="Garbe J."/>
        </authorList>
    </citation>
    <scope>NUCLEOTIDE SEQUENCE</scope>
    <source>
        <strain evidence="2">Duluth1</strain>
        <tissue evidence="2">Whole animal</tissue>
    </source>
</reference>
<name>A0A9D4CMQ7_DREPO</name>
<accession>A0A9D4CMQ7</accession>
<keyword evidence="3" id="KW-1185">Reference proteome</keyword>
<organism evidence="2 3">
    <name type="scientific">Dreissena polymorpha</name>
    <name type="common">Zebra mussel</name>
    <name type="synonym">Mytilus polymorpha</name>
    <dbReference type="NCBI Taxonomy" id="45954"/>
    <lineage>
        <taxon>Eukaryota</taxon>
        <taxon>Metazoa</taxon>
        <taxon>Spiralia</taxon>
        <taxon>Lophotrochozoa</taxon>
        <taxon>Mollusca</taxon>
        <taxon>Bivalvia</taxon>
        <taxon>Autobranchia</taxon>
        <taxon>Heteroconchia</taxon>
        <taxon>Euheterodonta</taxon>
        <taxon>Imparidentia</taxon>
        <taxon>Neoheterodontei</taxon>
        <taxon>Myida</taxon>
        <taxon>Dreissenoidea</taxon>
        <taxon>Dreissenidae</taxon>
        <taxon>Dreissena</taxon>
    </lineage>
</organism>
<feature type="compositionally biased region" description="Polar residues" evidence="1">
    <location>
        <begin position="61"/>
        <end position="77"/>
    </location>
</feature>
<evidence type="ECO:0000313" key="2">
    <source>
        <dbReference type="EMBL" id="KAH3726981.1"/>
    </source>
</evidence>
<evidence type="ECO:0000313" key="3">
    <source>
        <dbReference type="Proteomes" id="UP000828390"/>
    </source>
</evidence>
<gene>
    <name evidence="2" type="ORF">DPMN_052888</name>
</gene>
<comment type="caution">
    <text evidence="2">The sequence shown here is derived from an EMBL/GenBank/DDBJ whole genome shotgun (WGS) entry which is preliminary data.</text>
</comment>
<proteinExistence type="predicted"/>
<evidence type="ECO:0000256" key="1">
    <source>
        <dbReference type="SAM" id="MobiDB-lite"/>
    </source>
</evidence>